<evidence type="ECO:0008006" key="4">
    <source>
        <dbReference type="Google" id="ProtNLM"/>
    </source>
</evidence>
<keyword evidence="3" id="KW-1185">Reference proteome</keyword>
<gene>
    <name evidence="2" type="ORF">ATK36_0516</name>
</gene>
<dbReference type="AlphaFoldDB" id="A0A2A9G2L0"/>
<protein>
    <recommendedName>
        <fullName evidence="4">Secreted protein</fullName>
    </recommendedName>
</protein>
<proteinExistence type="predicted"/>
<keyword evidence="1" id="KW-0732">Signal</keyword>
<dbReference type="EMBL" id="PDJK01000001">
    <property type="protein sequence ID" value="PFG56975.1"/>
    <property type="molecule type" value="Genomic_DNA"/>
</dbReference>
<comment type="caution">
    <text evidence="2">The sequence shown here is derived from an EMBL/GenBank/DDBJ whole genome shotgun (WGS) entry which is preliminary data.</text>
</comment>
<evidence type="ECO:0000256" key="1">
    <source>
        <dbReference type="SAM" id="SignalP"/>
    </source>
</evidence>
<dbReference type="Proteomes" id="UP000243542">
    <property type="component" value="Unassembled WGS sequence"/>
</dbReference>
<feature type="signal peptide" evidence="1">
    <location>
        <begin position="1"/>
        <end position="24"/>
    </location>
</feature>
<feature type="chain" id="PRO_5013196702" description="Secreted protein" evidence="1">
    <location>
        <begin position="25"/>
        <end position="132"/>
    </location>
</feature>
<organism evidence="2 3">
    <name type="scientific">Amycolatopsis sulphurea</name>
    <dbReference type="NCBI Taxonomy" id="76022"/>
    <lineage>
        <taxon>Bacteria</taxon>
        <taxon>Bacillati</taxon>
        <taxon>Actinomycetota</taxon>
        <taxon>Actinomycetes</taxon>
        <taxon>Pseudonocardiales</taxon>
        <taxon>Pseudonocardiaceae</taxon>
        <taxon>Amycolatopsis</taxon>
    </lineage>
</organism>
<evidence type="ECO:0000313" key="2">
    <source>
        <dbReference type="EMBL" id="PFG56975.1"/>
    </source>
</evidence>
<evidence type="ECO:0000313" key="3">
    <source>
        <dbReference type="Proteomes" id="UP000243542"/>
    </source>
</evidence>
<name>A0A2A9G2L0_9PSEU</name>
<reference evidence="2 3" key="1">
    <citation type="submission" date="2017-10" db="EMBL/GenBank/DDBJ databases">
        <title>Sequencing the genomes of 1000 actinobacteria strains.</title>
        <authorList>
            <person name="Klenk H.-P."/>
        </authorList>
    </citation>
    <scope>NUCLEOTIDE SEQUENCE [LARGE SCALE GENOMIC DNA]</scope>
    <source>
        <strain evidence="2 3">DSM 46092</strain>
    </source>
</reference>
<accession>A0A2A9G2L0</accession>
<sequence>MLRFIRIFATTTIALVASASIATAAPLPDPPAKPNCGSDIESVFVKGGRSSTSFRVVGTNLWRWLGQDGGGIVHTYVNAPGMSQKHFQSGASGRGGARSGLISVTTARQNISLYVMLNNDHNDTLCTKSMGV</sequence>